<dbReference type="Gene3D" id="4.10.1060.10">
    <property type="entry name" value="Zinc finger, RanBP2-type"/>
    <property type="match status" value="1"/>
</dbReference>
<sequence length="313" mass="34267">MEREPLVLSYSHLKGLPRSDEALLRLKKIASMTKPVMRNRGWKLPILAEFFPAQPNLLGLNVNRGSKICVRLRYPGDKTQFMPFEEVLDTFLHELSHIVHGPHDQKFHALWDQLRSELEDLIRKGYTGDVFLGRGHVLGGLQVPPHERQRRWGEGQGGTARDGQNRVSKPGRRVGGAAANPRDDMRAIIARAAESRLVQTAGRPLGNSPSTLRLLGSSPDLPIVIPHGCGNESHCDLEVTEIAGEAISQGFRTKAEEDEANDAAIARALAEWPDAGPAGTASPGLGEWSCSRCTLLNPLTVRACQACEFTLAS</sequence>
<evidence type="ECO:0000313" key="9">
    <source>
        <dbReference type="Proteomes" id="UP001187682"/>
    </source>
</evidence>
<dbReference type="SMART" id="SM00547">
    <property type="entry name" value="ZnF_RBZ"/>
    <property type="match status" value="1"/>
</dbReference>
<gene>
    <name evidence="8" type="ORF">DNG_10388</name>
</gene>
<dbReference type="EMBL" id="ONZQ02000023">
    <property type="protein sequence ID" value="SPO07693.1"/>
    <property type="molecule type" value="Genomic_DNA"/>
</dbReference>
<name>A0AAE8T0A1_9PEZI</name>
<dbReference type="InterPro" id="IPR036443">
    <property type="entry name" value="Znf_RanBP2_sf"/>
</dbReference>
<dbReference type="Pfam" id="PF08325">
    <property type="entry name" value="WLM"/>
    <property type="match status" value="1"/>
</dbReference>
<proteinExistence type="predicted"/>
<evidence type="ECO:0000256" key="1">
    <source>
        <dbReference type="ARBA" id="ARBA00022723"/>
    </source>
</evidence>
<dbReference type="InterPro" id="IPR001876">
    <property type="entry name" value="Znf_RanBP2"/>
</dbReference>
<dbReference type="GO" id="GO:0008237">
    <property type="term" value="F:metallopeptidase activity"/>
    <property type="evidence" value="ECO:0007669"/>
    <property type="project" value="TreeGrafter"/>
</dbReference>
<evidence type="ECO:0000256" key="2">
    <source>
        <dbReference type="ARBA" id="ARBA00022771"/>
    </source>
</evidence>
<feature type="domain" description="RanBP2-type" evidence="6">
    <location>
        <begin position="282"/>
        <end position="313"/>
    </location>
</feature>
<dbReference type="SUPFAM" id="SSF90209">
    <property type="entry name" value="Ran binding protein zinc finger-like"/>
    <property type="match status" value="1"/>
</dbReference>
<feature type="region of interest" description="Disordered" evidence="5">
    <location>
        <begin position="148"/>
        <end position="179"/>
    </location>
</feature>
<keyword evidence="3" id="KW-0862">Zinc</keyword>
<comment type="caution">
    <text evidence="8">The sequence shown here is derived from an EMBL/GenBank/DDBJ whole genome shotgun (WGS) entry which is preliminary data.</text>
</comment>
<protein>
    <submittedName>
        <fullName evidence="8">Related to WSS1 Protein involved in sister chromatid separation and segregation</fullName>
    </submittedName>
</protein>
<dbReference type="InterPro" id="IPR053000">
    <property type="entry name" value="WSS1-like_metalloprotease"/>
</dbReference>
<organism evidence="8 9">
    <name type="scientific">Cephalotrichum gorgonifer</name>
    <dbReference type="NCBI Taxonomy" id="2041049"/>
    <lineage>
        <taxon>Eukaryota</taxon>
        <taxon>Fungi</taxon>
        <taxon>Dikarya</taxon>
        <taxon>Ascomycota</taxon>
        <taxon>Pezizomycotina</taxon>
        <taxon>Sordariomycetes</taxon>
        <taxon>Hypocreomycetidae</taxon>
        <taxon>Microascales</taxon>
        <taxon>Microascaceae</taxon>
        <taxon>Cephalotrichum</taxon>
    </lineage>
</organism>
<keyword evidence="9" id="KW-1185">Reference proteome</keyword>
<feature type="domain" description="WLM" evidence="7">
    <location>
        <begin position="1"/>
        <end position="198"/>
    </location>
</feature>
<dbReference type="Proteomes" id="UP001187682">
    <property type="component" value="Unassembled WGS sequence"/>
</dbReference>
<dbReference type="PROSITE" id="PS50199">
    <property type="entry name" value="ZF_RANBP2_2"/>
    <property type="match status" value="1"/>
</dbReference>
<dbReference type="GO" id="GO:0005634">
    <property type="term" value="C:nucleus"/>
    <property type="evidence" value="ECO:0007669"/>
    <property type="project" value="TreeGrafter"/>
</dbReference>
<evidence type="ECO:0000259" key="7">
    <source>
        <dbReference type="PROSITE" id="PS51397"/>
    </source>
</evidence>
<evidence type="ECO:0000256" key="5">
    <source>
        <dbReference type="SAM" id="MobiDB-lite"/>
    </source>
</evidence>
<keyword evidence="1" id="KW-0479">Metal-binding</keyword>
<dbReference type="PROSITE" id="PS51397">
    <property type="entry name" value="WLM"/>
    <property type="match status" value="1"/>
</dbReference>
<accession>A0AAE8T0A1</accession>
<dbReference type="GO" id="GO:0006281">
    <property type="term" value="P:DNA repair"/>
    <property type="evidence" value="ECO:0007669"/>
    <property type="project" value="TreeGrafter"/>
</dbReference>
<dbReference type="PROSITE" id="PS01358">
    <property type="entry name" value="ZF_RANBP2_1"/>
    <property type="match status" value="1"/>
</dbReference>
<dbReference type="AlphaFoldDB" id="A0AAE8T0A1"/>
<evidence type="ECO:0000256" key="3">
    <source>
        <dbReference type="ARBA" id="ARBA00022833"/>
    </source>
</evidence>
<evidence type="ECO:0000256" key="4">
    <source>
        <dbReference type="PROSITE-ProRule" id="PRU00322"/>
    </source>
</evidence>
<dbReference type="PANTHER" id="PTHR46622">
    <property type="entry name" value="DNA-DEPENDENT METALLOPROTEASE WSS1"/>
    <property type="match status" value="1"/>
</dbReference>
<evidence type="ECO:0000259" key="6">
    <source>
        <dbReference type="PROSITE" id="PS50199"/>
    </source>
</evidence>
<reference evidence="8" key="1">
    <citation type="submission" date="2018-03" db="EMBL/GenBank/DDBJ databases">
        <authorList>
            <person name="Guldener U."/>
        </authorList>
    </citation>
    <scope>NUCLEOTIDE SEQUENCE</scope>
</reference>
<dbReference type="InterPro" id="IPR013536">
    <property type="entry name" value="WLM_dom"/>
</dbReference>
<dbReference type="GO" id="GO:0008270">
    <property type="term" value="F:zinc ion binding"/>
    <property type="evidence" value="ECO:0007669"/>
    <property type="project" value="UniProtKB-KW"/>
</dbReference>
<evidence type="ECO:0000313" key="8">
    <source>
        <dbReference type="EMBL" id="SPO07693.1"/>
    </source>
</evidence>
<keyword evidence="2 4" id="KW-0863">Zinc-finger</keyword>
<dbReference type="PANTHER" id="PTHR46622:SF1">
    <property type="entry name" value="DNA-DEPENDENT METALLOPROTEASE WSS1"/>
    <property type="match status" value="1"/>
</dbReference>